<proteinExistence type="predicted"/>
<dbReference type="EMBL" id="JBHMFI010000001">
    <property type="protein sequence ID" value="MFB9073445.1"/>
    <property type="molecule type" value="Genomic_DNA"/>
</dbReference>
<gene>
    <name evidence="1" type="ORF">ACFFX0_20490</name>
</gene>
<comment type="caution">
    <text evidence="1">The sequence shown here is derived from an EMBL/GenBank/DDBJ whole genome shotgun (WGS) entry which is preliminary data.</text>
</comment>
<evidence type="ECO:0000313" key="1">
    <source>
        <dbReference type="EMBL" id="MFB9073445.1"/>
    </source>
</evidence>
<accession>A0ABV5G3C2</accession>
<evidence type="ECO:0000313" key="2">
    <source>
        <dbReference type="Proteomes" id="UP001589575"/>
    </source>
</evidence>
<protein>
    <submittedName>
        <fullName evidence="1">Uncharacterized protein</fullName>
    </submittedName>
</protein>
<reference evidence="1 2" key="1">
    <citation type="submission" date="2024-09" db="EMBL/GenBank/DDBJ databases">
        <authorList>
            <person name="Sun Q."/>
            <person name="Mori K."/>
        </authorList>
    </citation>
    <scope>NUCLEOTIDE SEQUENCE [LARGE SCALE GENOMIC DNA]</scope>
    <source>
        <strain evidence="1 2">CCM 7609</strain>
    </source>
</reference>
<name>A0ABV5G3C2_9MICC</name>
<sequence>MIHRYSACILLVQELPRPGRWNQTVAIPSSSTVYFVVLRSMGLPLLVCAVQYENSVGRFRQPRWWRGSAPEPGARTG</sequence>
<organism evidence="1 2">
    <name type="scientific">Citricoccus parietis</name>
    <dbReference type="NCBI Taxonomy" id="592307"/>
    <lineage>
        <taxon>Bacteria</taxon>
        <taxon>Bacillati</taxon>
        <taxon>Actinomycetota</taxon>
        <taxon>Actinomycetes</taxon>
        <taxon>Micrococcales</taxon>
        <taxon>Micrococcaceae</taxon>
        <taxon>Citricoccus</taxon>
    </lineage>
</organism>
<dbReference type="Proteomes" id="UP001589575">
    <property type="component" value="Unassembled WGS sequence"/>
</dbReference>
<keyword evidence="2" id="KW-1185">Reference proteome</keyword>